<evidence type="ECO:0000256" key="1">
    <source>
        <dbReference type="SAM" id="MobiDB-lite"/>
    </source>
</evidence>
<sequence length="77" mass="8891">MLHAHKGDRLVIRSRHIGEPERDAEVLEVEHDDGSPPYRVRWSDTGHEALFFPGPDAYVDHAGPAYPPEYDQDRTRR</sequence>
<feature type="region of interest" description="Disordered" evidence="1">
    <location>
        <begin position="57"/>
        <end position="77"/>
    </location>
</feature>
<reference evidence="3 4" key="1">
    <citation type="submission" date="2019-01" db="EMBL/GenBank/DDBJ databases">
        <title>Nocardioides guangzhouensis sp. nov., an actinobacterium isolated from soil.</title>
        <authorList>
            <person name="Fu Y."/>
            <person name="Cai Y."/>
            <person name="Lin Z."/>
            <person name="Chen P."/>
        </authorList>
    </citation>
    <scope>NUCLEOTIDE SEQUENCE [LARGE SCALE GENOMIC DNA]</scope>
    <source>
        <strain evidence="3 4">NBRC 105384</strain>
    </source>
</reference>
<dbReference type="InterPro" id="IPR015035">
    <property type="entry name" value="DUF1918"/>
</dbReference>
<dbReference type="Proteomes" id="UP000291189">
    <property type="component" value="Unassembled WGS sequence"/>
</dbReference>
<proteinExistence type="predicted"/>
<name>A0A4Q5J1M2_9ACTN</name>
<dbReference type="Gene3D" id="2.30.30.440">
    <property type="entry name" value="Domain of unknown function DUF1918"/>
    <property type="match status" value="1"/>
</dbReference>
<feature type="domain" description="DUF1918" evidence="2">
    <location>
        <begin position="2"/>
        <end position="59"/>
    </location>
</feature>
<evidence type="ECO:0000313" key="4">
    <source>
        <dbReference type="Proteomes" id="UP000291189"/>
    </source>
</evidence>
<dbReference type="OrthoDB" id="4828144at2"/>
<dbReference type="EMBL" id="SDPU01000023">
    <property type="protein sequence ID" value="RYU11518.1"/>
    <property type="molecule type" value="Genomic_DNA"/>
</dbReference>
<comment type="caution">
    <text evidence="3">The sequence shown here is derived from an EMBL/GenBank/DDBJ whole genome shotgun (WGS) entry which is preliminary data.</text>
</comment>
<keyword evidence="4" id="KW-1185">Reference proteome</keyword>
<dbReference type="SUPFAM" id="SSF50118">
    <property type="entry name" value="Cell growth inhibitor/plasmid maintenance toxic component"/>
    <property type="match status" value="1"/>
</dbReference>
<protein>
    <submittedName>
        <fullName evidence="3">DUF1918 domain-containing protein</fullName>
    </submittedName>
</protein>
<evidence type="ECO:0000259" key="2">
    <source>
        <dbReference type="Pfam" id="PF08940"/>
    </source>
</evidence>
<evidence type="ECO:0000313" key="3">
    <source>
        <dbReference type="EMBL" id="RYU11518.1"/>
    </source>
</evidence>
<dbReference type="AlphaFoldDB" id="A0A4Q5J1M2"/>
<dbReference type="Pfam" id="PF08940">
    <property type="entry name" value="DUF1918"/>
    <property type="match status" value="1"/>
</dbReference>
<organism evidence="3 4">
    <name type="scientific">Nocardioides iriomotensis</name>
    <dbReference type="NCBI Taxonomy" id="715784"/>
    <lineage>
        <taxon>Bacteria</taxon>
        <taxon>Bacillati</taxon>
        <taxon>Actinomycetota</taxon>
        <taxon>Actinomycetes</taxon>
        <taxon>Propionibacteriales</taxon>
        <taxon>Nocardioidaceae</taxon>
        <taxon>Nocardioides</taxon>
    </lineage>
</organism>
<gene>
    <name evidence="3" type="ORF">ETU37_13175</name>
</gene>
<dbReference type="RefSeq" id="WP_129987793.1">
    <property type="nucleotide sequence ID" value="NZ_SDPU01000023.1"/>
</dbReference>
<accession>A0A4Q5J1M2</accession>